<dbReference type="PaxDb" id="3708-A0A078JL92"/>
<sequence>MGCSSTLEVRLLSF</sequence>
<reference evidence="1 2" key="1">
    <citation type="journal article" date="2014" name="Science">
        <title>Plant genetics. Early allopolyploid evolution in the post-Neolithic Brassica napus oilseed genome.</title>
        <authorList>
            <person name="Chalhoub B."/>
            <person name="Denoeud F."/>
            <person name="Liu S."/>
            <person name="Parkin I.A."/>
            <person name="Tang H."/>
            <person name="Wang X."/>
            <person name="Chiquet J."/>
            <person name="Belcram H."/>
            <person name="Tong C."/>
            <person name="Samans B."/>
            <person name="Correa M."/>
            <person name="Da Silva C."/>
            <person name="Just J."/>
            <person name="Falentin C."/>
            <person name="Koh C.S."/>
            <person name="Le Clainche I."/>
            <person name="Bernard M."/>
            <person name="Bento P."/>
            <person name="Noel B."/>
            <person name="Labadie K."/>
            <person name="Alberti A."/>
            <person name="Charles M."/>
            <person name="Arnaud D."/>
            <person name="Guo H."/>
            <person name="Daviaud C."/>
            <person name="Alamery S."/>
            <person name="Jabbari K."/>
            <person name="Zhao M."/>
            <person name="Edger P.P."/>
            <person name="Chelaifa H."/>
            <person name="Tack D."/>
            <person name="Lassalle G."/>
            <person name="Mestiri I."/>
            <person name="Schnel N."/>
            <person name="Le Paslier M.C."/>
            <person name="Fan G."/>
            <person name="Renault V."/>
            <person name="Bayer P.E."/>
            <person name="Golicz A.A."/>
            <person name="Manoli S."/>
            <person name="Lee T.H."/>
            <person name="Thi V.H."/>
            <person name="Chalabi S."/>
            <person name="Hu Q."/>
            <person name="Fan C."/>
            <person name="Tollenaere R."/>
            <person name="Lu Y."/>
            <person name="Battail C."/>
            <person name="Shen J."/>
            <person name="Sidebottom C.H."/>
            <person name="Wang X."/>
            <person name="Canaguier A."/>
            <person name="Chauveau A."/>
            <person name="Berard A."/>
            <person name="Deniot G."/>
            <person name="Guan M."/>
            <person name="Liu Z."/>
            <person name="Sun F."/>
            <person name="Lim Y.P."/>
            <person name="Lyons E."/>
            <person name="Town C.D."/>
            <person name="Bancroft I."/>
            <person name="Wang X."/>
            <person name="Meng J."/>
            <person name="Ma J."/>
            <person name="Pires J.C."/>
            <person name="King G.J."/>
            <person name="Brunel D."/>
            <person name="Delourme R."/>
            <person name="Renard M."/>
            <person name="Aury J.M."/>
            <person name="Adams K.L."/>
            <person name="Batley J."/>
            <person name="Snowdon R.J."/>
            <person name="Tost J."/>
            <person name="Edwards D."/>
            <person name="Zhou Y."/>
            <person name="Hua W."/>
            <person name="Sharpe A.G."/>
            <person name="Paterson A.H."/>
            <person name="Guan C."/>
            <person name="Wincker P."/>
        </authorList>
    </citation>
    <scope>NUCLEOTIDE SEQUENCE [LARGE SCALE GENOMIC DNA]</scope>
    <source>
        <strain evidence="2">cv. Darmor-bzh</strain>
    </source>
</reference>
<protein>
    <submittedName>
        <fullName evidence="1">BnaCnng55490D protein</fullName>
    </submittedName>
</protein>
<dbReference type="Proteomes" id="UP000028999">
    <property type="component" value="Unassembled WGS sequence"/>
</dbReference>
<proteinExistence type="predicted"/>
<evidence type="ECO:0000313" key="1">
    <source>
        <dbReference type="EMBL" id="CDY67569.1"/>
    </source>
</evidence>
<dbReference type="EMBL" id="LK036258">
    <property type="protein sequence ID" value="CDY67569.1"/>
    <property type="molecule type" value="Genomic_DNA"/>
</dbReference>
<organism evidence="1 2">
    <name type="scientific">Brassica napus</name>
    <name type="common">Rape</name>
    <dbReference type="NCBI Taxonomy" id="3708"/>
    <lineage>
        <taxon>Eukaryota</taxon>
        <taxon>Viridiplantae</taxon>
        <taxon>Streptophyta</taxon>
        <taxon>Embryophyta</taxon>
        <taxon>Tracheophyta</taxon>
        <taxon>Spermatophyta</taxon>
        <taxon>Magnoliopsida</taxon>
        <taxon>eudicotyledons</taxon>
        <taxon>Gunneridae</taxon>
        <taxon>Pentapetalae</taxon>
        <taxon>rosids</taxon>
        <taxon>malvids</taxon>
        <taxon>Brassicales</taxon>
        <taxon>Brassicaceae</taxon>
        <taxon>Brassiceae</taxon>
        <taxon>Brassica</taxon>
    </lineage>
</organism>
<name>A0A078JL92_BRANA</name>
<gene>
    <name evidence="1" type="primary">BnaCnng55490D</name>
    <name evidence="1" type="ORF">GSBRNA2T00064463001</name>
</gene>
<keyword evidence="2" id="KW-1185">Reference proteome</keyword>
<accession>A0A078JL92</accession>
<evidence type="ECO:0000313" key="2">
    <source>
        <dbReference type="Proteomes" id="UP000028999"/>
    </source>
</evidence>